<evidence type="ECO:0000259" key="6">
    <source>
        <dbReference type="PROSITE" id="PS50089"/>
    </source>
</evidence>
<feature type="domain" description="RING-type" evidence="6">
    <location>
        <begin position="227"/>
        <end position="272"/>
    </location>
</feature>
<dbReference type="PANTHER" id="PTHR23041">
    <property type="entry name" value="RING FINGER DOMAIN-CONTAINING"/>
    <property type="match status" value="1"/>
</dbReference>
<dbReference type="SMART" id="SM00184">
    <property type="entry name" value="RING"/>
    <property type="match status" value="1"/>
</dbReference>
<keyword evidence="8" id="KW-1185">Reference proteome</keyword>
<gene>
    <name evidence="7" type="ORF">KVT40_000533</name>
</gene>
<dbReference type="Pfam" id="PF13639">
    <property type="entry name" value="zf-RING_2"/>
    <property type="match status" value="1"/>
</dbReference>
<dbReference type="PROSITE" id="PS00518">
    <property type="entry name" value="ZF_RING_1"/>
    <property type="match status" value="1"/>
</dbReference>
<feature type="region of interest" description="Disordered" evidence="5">
    <location>
        <begin position="148"/>
        <end position="195"/>
    </location>
</feature>
<evidence type="ECO:0000256" key="5">
    <source>
        <dbReference type="SAM" id="MobiDB-lite"/>
    </source>
</evidence>
<evidence type="ECO:0000313" key="7">
    <source>
        <dbReference type="EMBL" id="KAG8631393.1"/>
    </source>
</evidence>
<keyword evidence="2 4" id="KW-0863">Zinc-finger</keyword>
<feature type="compositionally biased region" description="Polar residues" evidence="5">
    <location>
        <begin position="68"/>
        <end position="85"/>
    </location>
</feature>
<dbReference type="AlphaFoldDB" id="A0A8K0PL78"/>
<sequence>MMQNHNSFASSSNWHRNGRIFSTLSEDDDREIGPPWLDHTRPRPDESLASASTHRLPPQPPPSEPRYFTNSRRASFSQPEHPQSTAGLAHHGPAPSHAHSRPTLPHFTHSSDRNLPAWRAPVTHPPSDWERYDQYVIEPHPVVFQRSPSEALSPIMPSAPQSRKRVAIDSGRERPKKMRQNSEDLEEINLTSDDPMEAVLEQERQELVKSQQKDDEDGPKPFGKMSCIICMDNFTDVTATACGHIFCHECLSQALHASEKNDRGVGSCPVCRKQLKKTTKNHIIPLALMTRKTFCEQSLRR</sequence>
<feature type="compositionally biased region" description="Low complexity" evidence="5">
    <location>
        <begin position="86"/>
        <end position="97"/>
    </location>
</feature>
<evidence type="ECO:0000256" key="1">
    <source>
        <dbReference type="ARBA" id="ARBA00022723"/>
    </source>
</evidence>
<dbReference type="SUPFAM" id="SSF57850">
    <property type="entry name" value="RING/U-box"/>
    <property type="match status" value="1"/>
</dbReference>
<dbReference type="EMBL" id="JAESVG020000001">
    <property type="protein sequence ID" value="KAG8631393.1"/>
    <property type="molecule type" value="Genomic_DNA"/>
</dbReference>
<dbReference type="Gene3D" id="3.30.40.10">
    <property type="entry name" value="Zinc/RING finger domain, C3HC4 (zinc finger)"/>
    <property type="match status" value="1"/>
</dbReference>
<evidence type="ECO:0000256" key="4">
    <source>
        <dbReference type="PROSITE-ProRule" id="PRU00175"/>
    </source>
</evidence>
<dbReference type="PANTHER" id="PTHR23041:SF78">
    <property type="entry name" value="E3 UBIQUITIN-PROTEIN LIGASE RNF4"/>
    <property type="match status" value="1"/>
</dbReference>
<proteinExistence type="predicted"/>
<dbReference type="Proteomes" id="UP000809789">
    <property type="component" value="Unassembled WGS sequence"/>
</dbReference>
<keyword evidence="3" id="KW-0862">Zinc</keyword>
<name>A0A8K0PL78_9PEZI</name>
<comment type="caution">
    <text evidence="7">The sequence shown here is derived from an EMBL/GenBank/DDBJ whole genome shotgun (WGS) entry which is preliminary data.</text>
</comment>
<dbReference type="InterPro" id="IPR001841">
    <property type="entry name" value="Znf_RING"/>
</dbReference>
<evidence type="ECO:0000313" key="8">
    <source>
        <dbReference type="Proteomes" id="UP000809789"/>
    </source>
</evidence>
<keyword evidence="1" id="KW-0479">Metal-binding</keyword>
<dbReference type="InterPro" id="IPR017907">
    <property type="entry name" value="Znf_RING_CS"/>
</dbReference>
<evidence type="ECO:0000256" key="3">
    <source>
        <dbReference type="ARBA" id="ARBA00022833"/>
    </source>
</evidence>
<dbReference type="OrthoDB" id="6270329at2759"/>
<dbReference type="InterPro" id="IPR047134">
    <property type="entry name" value="RNF4"/>
</dbReference>
<feature type="region of interest" description="Disordered" evidence="5">
    <location>
        <begin position="25"/>
        <end position="119"/>
    </location>
</feature>
<evidence type="ECO:0000256" key="2">
    <source>
        <dbReference type="ARBA" id="ARBA00022771"/>
    </source>
</evidence>
<dbReference type="InterPro" id="IPR013083">
    <property type="entry name" value="Znf_RING/FYVE/PHD"/>
</dbReference>
<accession>A0A8K0PL78</accession>
<protein>
    <recommendedName>
        <fullName evidence="6">RING-type domain-containing protein</fullName>
    </recommendedName>
</protein>
<dbReference type="GO" id="GO:0008270">
    <property type="term" value="F:zinc ion binding"/>
    <property type="evidence" value="ECO:0007669"/>
    <property type="project" value="UniProtKB-KW"/>
</dbReference>
<dbReference type="PROSITE" id="PS50089">
    <property type="entry name" value="ZF_RING_2"/>
    <property type="match status" value="1"/>
</dbReference>
<reference evidence="7" key="1">
    <citation type="submission" date="2021-07" db="EMBL/GenBank/DDBJ databases">
        <title>Elsinoe batatas strain:CRI-CJ2 Genome sequencing and assembly.</title>
        <authorList>
            <person name="Huang L."/>
        </authorList>
    </citation>
    <scope>NUCLEOTIDE SEQUENCE</scope>
    <source>
        <strain evidence="7">CRI-CJ2</strain>
    </source>
</reference>
<organism evidence="7 8">
    <name type="scientific">Elsinoe batatas</name>
    <dbReference type="NCBI Taxonomy" id="2601811"/>
    <lineage>
        <taxon>Eukaryota</taxon>
        <taxon>Fungi</taxon>
        <taxon>Dikarya</taxon>
        <taxon>Ascomycota</taxon>
        <taxon>Pezizomycotina</taxon>
        <taxon>Dothideomycetes</taxon>
        <taxon>Dothideomycetidae</taxon>
        <taxon>Myriangiales</taxon>
        <taxon>Elsinoaceae</taxon>
        <taxon>Elsinoe</taxon>
    </lineage>
</organism>